<name>A0A448WHQ3_9PLAT</name>
<keyword evidence="2" id="KW-1185">Reference proteome</keyword>
<sequence length="172" mass="18671">MAALDCQPADVETEVTSNPARRARRNFVVTGSFVEDHGLTELSSELLERVGGAATREDYLYNDPKLAVIAGNGGADAWHEGGVSSANCAENGAYDLWTTAGLVRTVYADSMAAMIRVELSGRRLQVGLLCLFGEATKREHLASVPASSSRPEAKVMHVQDDLTCVLKRWYLR</sequence>
<gene>
    <name evidence="1" type="ORF">PXEA_LOCUS5472</name>
</gene>
<evidence type="ECO:0000313" key="1">
    <source>
        <dbReference type="EMBL" id="VEL12032.1"/>
    </source>
</evidence>
<comment type="caution">
    <text evidence="1">The sequence shown here is derived from an EMBL/GenBank/DDBJ whole genome shotgun (WGS) entry which is preliminary data.</text>
</comment>
<reference evidence="1" key="1">
    <citation type="submission" date="2018-11" db="EMBL/GenBank/DDBJ databases">
        <authorList>
            <consortium name="Pathogen Informatics"/>
        </authorList>
    </citation>
    <scope>NUCLEOTIDE SEQUENCE</scope>
</reference>
<accession>A0A448WHQ3</accession>
<dbReference type="EMBL" id="CAAALY010013581">
    <property type="protein sequence ID" value="VEL12032.1"/>
    <property type="molecule type" value="Genomic_DNA"/>
</dbReference>
<dbReference type="AlphaFoldDB" id="A0A448WHQ3"/>
<dbReference type="Proteomes" id="UP000784294">
    <property type="component" value="Unassembled WGS sequence"/>
</dbReference>
<proteinExistence type="predicted"/>
<organism evidence="1 2">
    <name type="scientific">Protopolystoma xenopodis</name>
    <dbReference type="NCBI Taxonomy" id="117903"/>
    <lineage>
        <taxon>Eukaryota</taxon>
        <taxon>Metazoa</taxon>
        <taxon>Spiralia</taxon>
        <taxon>Lophotrochozoa</taxon>
        <taxon>Platyhelminthes</taxon>
        <taxon>Monogenea</taxon>
        <taxon>Polyopisthocotylea</taxon>
        <taxon>Polystomatidea</taxon>
        <taxon>Polystomatidae</taxon>
        <taxon>Protopolystoma</taxon>
    </lineage>
</organism>
<evidence type="ECO:0000313" key="2">
    <source>
        <dbReference type="Proteomes" id="UP000784294"/>
    </source>
</evidence>
<protein>
    <submittedName>
        <fullName evidence="1">Uncharacterized protein</fullName>
    </submittedName>
</protein>